<feature type="compositionally biased region" description="Polar residues" evidence="1">
    <location>
        <begin position="221"/>
        <end position="233"/>
    </location>
</feature>
<name>A0ABQ6JQC6_9MICO</name>
<evidence type="ECO:0000313" key="4">
    <source>
        <dbReference type="Proteomes" id="UP001157069"/>
    </source>
</evidence>
<dbReference type="RefSeq" id="WP_284298305.1">
    <property type="nucleotide sequence ID" value="NZ_BSVA01000001.1"/>
</dbReference>
<protein>
    <recommendedName>
        <fullName evidence="2">Alpha-mannosidase Ams1-like N-terminal domain-containing protein</fullName>
    </recommendedName>
</protein>
<dbReference type="Pfam" id="PF22907">
    <property type="entry name" value="Ams1-like_1st"/>
    <property type="match status" value="1"/>
</dbReference>
<feature type="region of interest" description="Disordered" evidence="1">
    <location>
        <begin position="214"/>
        <end position="288"/>
    </location>
</feature>
<proteinExistence type="predicted"/>
<gene>
    <name evidence="3" type="ORF">GCM10025869_10360</name>
</gene>
<accession>A0ABQ6JQC6</accession>
<dbReference type="Proteomes" id="UP001157069">
    <property type="component" value="Unassembled WGS sequence"/>
</dbReference>
<dbReference type="EMBL" id="BSVA01000001">
    <property type="protein sequence ID" value="GMA90507.1"/>
    <property type="molecule type" value="Genomic_DNA"/>
</dbReference>
<reference evidence="4" key="1">
    <citation type="journal article" date="2019" name="Int. J. Syst. Evol. Microbiol.">
        <title>The Global Catalogue of Microorganisms (GCM) 10K type strain sequencing project: providing services to taxonomists for standard genome sequencing and annotation.</title>
        <authorList>
            <consortium name="The Broad Institute Genomics Platform"/>
            <consortium name="The Broad Institute Genome Sequencing Center for Infectious Disease"/>
            <person name="Wu L."/>
            <person name="Ma J."/>
        </authorList>
    </citation>
    <scope>NUCLEOTIDE SEQUENCE [LARGE SCALE GENOMIC DNA]</scope>
    <source>
        <strain evidence="4">NBRC 108755</strain>
    </source>
</reference>
<sequence>MAGFFSFLLGLRAQQPGEYRRLTRIRRRIYTPVARLEAEVVRSAEPIPFGELDRASFAPIRAGAAFGGVLECAWLRLTGEVPADADGAVVLLGIRGEALVYDADGGIVDSVSTVFQQGDLPHAGGRYRPVGDPLAAGTRVELYADVAYNGFILYEVGRGVFHGAQLATRDDTVFGLYYDYLTLVVLAGATEDPALEHGLHSALDAAWRRFRQGMPRGRARSSPNRSLGPQHPTSRSRRWGTATSTWRGCGRCARRGARPPAPTRAPSTRSNAARATSTARANPSSSPG</sequence>
<evidence type="ECO:0000256" key="1">
    <source>
        <dbReference type="SAM" id="MobiDB-lite"/>
    </source>
</evidence>
<organism evidence="3 4">
    <name type="scientific">Homoserinibacter gongjuensis</name>
    <dbReference type="NCBI Taxonomy" id="1162968"/>
    <lineage>
        <taxon>Bacteria</taxon>
        <taxon>Bacillati</taxon>
        <taxon>Actinomycetota</taxon>
        <taxon>Actinomycetes</taxon>
        <taxon>Micrococcales</taxon>
        <taxon>Microbacteriaceae</taxon>
        <taxon>Homoserinibacter</taxon>
    </lineage>
</organism>
<comment type="caution">
    <text evidence="3">The sequence shown here is derived from an EMBL/GenBank/DDBJ whole genome shotgun (WGS) entry which is preliminary data.</text>
</comment>
<feature type="compositionally biased region" description="Low complexity" evidence="1">
    <location>
        <begin position="264"/>
        <end position="288"/>
    </location>
</feature>
<feature type="domain" description="Alpha-mannosidase Ams1-like N-terminal" evidence="2">
    <location>
        <begin position="36"/>
        <end position="151"/>
    </location>
</feature>
<evidence type="ECO:0000259" key="2">
    <source>
        <dbReference type="Pfam" id="PF22907"/>
    </source>
</evidence>
<evidence type="ECO:0000313" key="3">
    <source>
        <dbReference type="EMBL" id="GMA90507.1"/>
    </source>
</evidence>
<keyword evidence="4" id="KW-1185">Reference proteome</keyword>
<dbReference type="InterPro" id="IPR054723">
    <property type="entry name" value="Ams1-like_N"/>
</dbReference>